<reference evidence="5" key="1">
    <citation type="submission" date="2021-02" db="EMBL/GenBank/DDBJ databases">
        <title>Psilocybe cubensis genome.</title>
        <authorList>
            <person name="Mckernan K.J."/>
            <person name="Crawford S."/>
            <person name="Trippe A."/>
            <person name="Kane L.T."/>
            <person name="Mclaughlin S."/>
        </authorList>
    </citation>
    <scope>NUCLEOTIDE SEQUENCE [LARGE SCALE GENOMIC DNA]</scope>
    <source>
        <strain evidence="5">MGC-MH-2018</strain>
    </source>
</reference>
<dbReference type="GO" id="GO:0008171">
    <property type="term" value="F:O-methyltransferase activity"/>
    <property type="evidence" value="ECO:0007669"/>
    <property type="project" value="InterPro"/>
</dbReference>
<evidence type="ECO:0000256" key="1">
    <source>
        <dbReference type="ARBA" id="ARBA00022603"/>
    </source>
</evidence>
<dbReference type="GO" id="GO:0032259">
    <property type="term" value="P:methylation"/>
    <property type="evidence" value="ECO:0007669"/>
    <property type="project" value="UniProtKB-KW"/>
</dbReference>
<keyword evidence="3" id="KW-0949">S-adenosyl-L-methionine</keyword>
<dbReference type="InterPro" id="IPR016461">
    <property type="entry name" value="COMT-like"/>
</dbReference>
<evidence type="ECO:0000313" key="5">
    <source>
        <dbReference type="EMBL" id="KAG5172294.1"/>
    </source>
</evidence>
<protein>
    <recommendedName>
        <fullName evidence="4">O-methyltransferase C-terminal domain-containing protein</fullName>
    </recommendedName>
</protein>
<proteinExistence type="predicted"/>
<organism evidence="5">
    <name type="scientific">Psilocybe cubensis</name>
    <name type="common">Psychedelic mushroom</name>
    <name type="synonym">Stropharia cubensis</name>
    <dbReference type="NCBI Taxonomy" id="181762"/>
    <lineage>
        <taxon>Eukaryota</taxon>
        <taxon>Fungi</taxon>
        <taxon>Dikarya</taxon>
        <taxon>Basidiomycota</taxon>
        <taxon>Agaricomycotina</taxon>
        <taxon>Agaricomycetes</taxon>
        <taxon>Agaricomycetidae</taxon>
        <taxon>Agaricales</taxon>
        <taxon>Agaricineae</taxon>
        <taxon>Strophariaceae</taxon>
        <taxon>Psilocybe</taxon>
    </lineage>
</organism>
<dbReference type="InterPro" id="IPR001077">
    <property type="entry name" value="COMT_C"/>
</dbReference>
<dbReference type="PANTHER" id="PTHR43712:SF2">
    <property type="entry name" value="O-METHYLTRANSFERASE CICE"/>
    <property type="match status" value="1"/>
</dbReference>
<comment type="caution">
    <text evidence="5">The sequence shown here is derived from an EMBL/GenBank/DDBJ whole genome shotgun (WGS) entry which is preliminary data.</text>
</comment>
<keyword evidence="1" id="KW-0489">Methyltransferase</keyword>
<evidence type="ECO:0000259" key="4">
    <source>
        <dbReference type="Pfam" id="PF00891"/>
    </source>
</evidence>
<dbReference type="Gene3D" id="3.40.50.150">
    <property type="entry name" value="Vaccinia Virus protein VP39"/>
    <property type="match status" value="1"/>
</dbReference>
<dbReference type="InterPro" id="IPR029063">
    <property type="entry name" value="SAM-dependent_MTases_sf"/>
</dbReference>
<gene>
    <name evidence="5" type="ORF">JR316_001791</name>
</gene>
<sequence length="308" mass="33809">MFEVSPDVFTNNRVSSMMDTGKAVKDLIARPEEKHENTTGLAAIASHHLDEVYKAAGCLWESMSDPATAHSFESNETPFNLGLNVKTSFWDTIVLPDPYWQYRQRRFHIGIKGAGSLEPADAILKAFDWRSLPKGSIVVDVGGGIGGPALVLARNVPDIKIVIQDTPTVISEGTTPLWARELPEALASGRVTLQAHDFFTPQPIKNASVFLLKQIMHDWPDKYAIKILSQLRQAARPDTRLIIVDSAIPFACHDPSGDKGKGVVGAVPKEAPEPLLANYGVTNEMTYFADVTVCKMKHFKLEKDSCIG</sequence>
<dbReference type="AlphaFoldDB" id="A0A8H8CPN6"/>
<dbReference type="PANTHER" id="PTHR43712">
    <property type="entry name" value="PUTATIVE (AFU_ORTHOLOGUE AFUA_4G14580)-RELATED"/>
    <property type="match status" value="1"/>
</dbReference>
<dbReference type="PROSITE" id="PS51683">
    <property type="entry name" value="SAM_OMT_II"/>
    <property type="match status" value="1"/>
</dbReference>
<feature type="domain" description="O-methyltransferase C-terminal" evidence="4">
    <location>
        <begin position="108"/>
        <end position="257"/>
    </location>
</feature>
<dbReference type="SUPFAM" id="SSF53335">
    <property type="entry name" value="S-adenosyl-L-methionine-dependent methyltransferases"/>
    <property type="match status" value="1"/>
</dbReference>
<dbReference type="Pfam" id="PF00891">
    <property type="entry name" value="Methyltransf_2"/>
    <property type="match status" value="1"/>
</dbReference>
<keyword evidence="2" id="KW-0808">Transferase</keyword>
<name>A0A8H8CPN6_PSICU</name>
<evidence type="ECO:0000256" key="3">
    <source>
        <dbReference type="ARBA" id="ARBA00022691"/>
    </source>
</evidence>
<dbReference type="EMBL" id="JAFIQS010000002">
    <property type="protein sequence ID" value="KAG5172294.1"/>
    <property type="molecule type" value="Genomic_DNA"/>
</dbReference>
<evidence type="ECO:0000256" key="2">
    <source>
        <dbReference type="ARBA" id="ARBA00022679"/>
    </source>
</evidence>
<accession>A0A8H8CPN6</accession>